<protein>
    <recommendedName>
        <fullName evidence="1">Glycosyl transferase CAP10 domain-containing protein</fullName>
    </recommendedName>
</protein>
<dbReference type="InterPro" id="IPR006598">
    <property type="entry name" value="CAP10"/>
</dbReference>
<organism evidence="2 3">
    <name type="scientific">Aspergillus ochraceoroseus</name>
    <dbReference type="NCBI Taxonomy" id="138278"/>
    <lineage>
        <taxon>Eukaryota</taxon>
        <taxon>Fungi</taxon>
        <taxon>Dikarya</taxon>
        <taxon>Ascomycota</taxon>
        <taxon>Pezizomycotina</taxon>
        <taxon>Eurotiomycetes</taxon>
        <taxon>Eurotiomycetidae</taxon>
        <taxon>Eurotiales</taxon>
        <taxon>Aspergillaceae</taxon>
        <taxon>Aspergillus</taxon>
        <taxon>Aspergillus subgen. Nidulantes</taxon>
    </lineage>
</organism>
<evidence type="ECO:0000313" key="2">
    <source>
        <dbReference type="EMBL" id="KKK25794.1"/>
    </source>
</evidence>
<dbReference type="Proteomes" id="UP000034947">
    <property type="component" value="Unassembled WGS sequence"/>
</dbReference>
<proteinExistence type="predicted"/>
<accession>A0A0F8V212</accession>
<evidence type="ECO:0000313" key="3">
    <source>
        <dbReference type="Proteomes" id="UP000034947"/>
    </source>
</evidence>
<dbReference type="VEuPathDB" id="FungiDB:P175DRAFT_0263872"/>
<dbReference type="PANTHER" id="PTHR12203:SF112">
    <property type="entry name" value="DUF821 DOMAIN PROTEIN (AFU_ORTHOLOGUE AFUA_2G14740)"/>
    <property type="match status" value="1"/>
</dbReference>
<gene>
    <name evidence="2" type="ORF">AOCH_005702</name>
</gene>
<reference evidence="2 3" key="1">
    <citation type="submission" date="2015-02" db="EMBL/GenBank/DDBJ databases">
        <title>Draft Genome Sequences of Two Closely-Related Aflatoxigenic Aspergillus Species Obtained from the Cote d'Ivoire.</title>
        <authorList>
            <person name="Moore G.G."/>
            <person name="Beltz S.B."/>
            <person name="Mack B.M."/>
        </authorList>
    </citation>
    <scope>NUCLEOTIDE SEQUENCE [LARGE SCALE GENOMIC DNA]</scope>
    <source>
        <strain evidence="2 3">SRRC1432</strain>
    </source>
</reference>
<dbReference type="AlphaFoldDB" id="A0A0F8V212"/>
<feature type="domain" description="Glycosyl transferase CAP10" evidence="1">
    <location>
        <begin position="169"/>
        <end position="421"/>
    </location>
</feature>
<name>A0A0F8V212_9EURO</name>
<dbReference type="SMART" id="SM00672">
    <property type="entry name" value="CAP10"/>
    <property type="match status" value="1"/>
</dbReference>
<sequence>MPFMQIQPSWFRFLGAGAILSLILTAFLVVGKGYSNNATGYVLKTPGRHSSSQGFPGSQSHSCPSSNATWEFVVQRDGNNHGLSEEQCLSAFPKLFAAIDKSAAFRADKLITFQELDDVSIEDGMVRGIVDGGELYVVDFAAMPYTFTRGKATLHSLNRALESFPGREHLPSIEFVLSTDDYSNGKGPVWSYSKQAGDEGIWLMPDFGYWAWPEVNIGSYKDIRRRIAAIDEGTVTPDGRTTSGLQFQEKKKQLAWRGNVATNSQIRGKLVDAAKGKSWASIREINWDGNDDDDDVQRNLLPMEEHCRYMFLAHTEGRSFSGRGKYLLNCRSVVISHKLVWLEAHHAAFISSGPDANYVEVERDFSDLERKIEFLIDNPEAAERIADNAVKTFRDRYLTPAAESCYWRHLIRMYAASCDFGPVLSETRDGKQQSRGVHFENWILKS</sequence>
<dbReference type="InterPro" id="IPR051091">
    <property type="entry name" value="O-Glucosyltr/Glycosyltrsf_90"/>
</dbReference>
<dbReference type="EMBL" id="JYKN01000086">
    <property type="protein sequence ID" value="KKK25794.1"/>
    <property type="molecule type" value="Genomic_DNA"/>
</dbReference>
<comment type="caution">
    <text evidence="2">The sequence shown here is derived from an EMBL/GenBank/DDBJ whole genome shotgun (WGS) entry which is preliminary data.</text>
</comment>
<keyword evidence="3" id="KW-1185">Reference proteome</keyword>
<evidence type="ECO:0000259" key="1">
    <source>
        <dbReference type="SMART" id="SM00672"/>
    </source>
</evidence>
<dbReference type="PANTHER" id="PTHR12203">
    <property type="entry name" value="KDEL LYS-ASP-GLU-LEU CONTAINING - RELATED"/>
    <property type="match status" value="1"/>
</dbReference>
<dbReference type="Pfam" id="PF05686">
    <property type="entry name" value="Glyco_transf_90"/>
    <property type="match status" value="1"/>
</dbReference>
<dbReference type="OrthoDB" id="202415at2759"/>